<evidence type="ECO:0000256" key="2">
    <source>
        <dbReference type="ARBA" id="ARBA00009077"/>
    </source>
</evidence>
<dbReference type="PANTHER" id="PTHR11808">
    <property type="entry name" value="TRANS-SULFURATION ENZYME FAMILY MEMBER"/>
    <property type="match status" value="1"/>
</dbReference>
<dbReference type="InterPro" id="IPR015424">
    <property type="entry name" value="PyrdxlP-dep_Trfase"/>
</dbReference>
<dbReference type="EMBL" id="CP019454">
    <property type="protein sequence ID" value="AUW94625.1"/>
    <property type="molecule type" value="Genomic_DNA"/>
</dbReference>
<keyword evidence="4" id="KW-0028">Amino-acid biosynthesis</keyword>
<proteinExistence type="inferred from homology"/>
<dbReference type="PROSITE" id="PS00868">
    <property type="entry name" value="CYS_MET_METAB_PP"/>
    <property type="match status" value="1"/>
</dbReference>
<dbReference type="InterPro" id="IPR054542">
    <property type="entry name" value="Cys_met_metab_PP"/>
</dbReference>
<sequence length="389" mass="41775">MDIYSQAVQPILVPSPDNAVSPPIFQTAVYAFRDINEVDEVLSGQRPGYSYTRGGNPNTEALGQFVANLEGAEAGLVTSSGTAALLAGIMTLLPHPGCILVAREIYGGTVGLVRDILGPMGYRLQWVDTHNPETVRDALGQGAGLLIMESISNPLGRVCDLEHLITIAHEHHVPVMIDNTFATPFHATPLQWAADLVVHSLTKFIGGHSDLILGVVVGAQDTIQRASHIVDAAGFTPDPFASWLCLRGARTLALRMRQASTNALELAQALEQAQGVRRVYYSGLPSHPDHEVATRLLQRGFGSIVSISVDGGYEGVQTMIRHLDRVRLVPSLGDVATTISHPVVASHRELTSEEKEIVGIDESIVRISVGIESSSDIIDDFVQALSHSL</sequence>
<comment type="similarity">
    <text evidence="2 8">Belongs to the trans-sulfuration enzymes family.</text>
</comment>
<dbReference type="PANTHER" id="PTHR11808:SF50">
    <property type="entry name" value="CYSTATHIONINE BETA-LYASE"/>
    <property type="match status" value="1"/>
</dbReference>
<dbReference type="InterPro" id="IPR000277">
    <property type="entry name" value="Cys/Met-Metab_PyrdxlP-dep_enz"/>
</dbReference>
<dbReference type="InterPro" id="IPR015422">
    <property type="entry name" value="PyrdxlP-dep_Trfase_small"/>
</dbReference>
<evidence type="ECO:0000256" key="1">
    <source>
        <dbReference type="ARBA" id="ARBA00001933"/>
    </source>
</evidence>
<dbReference type="Gene3D" id="3.90.1150.10">
    <property type="entry name" value="Aspartate Aminotransferase, domain 1"/>
    <property type="match status" value="1"/>
</dbReference>
<keyword evidence="10" id="KW-1185">Reference proteome</keyword>
<evidence type="ECO:0000256" key="8">
    <source>
        <dbReference type="RuleBase" id="RU362118"/>
    </source>
</evidence>
<dbReference type="PIRSF" id="PIRSF001434">
    <property type="entry name" value="CGS"/>
    <property type="match status" value="1"/>
</dbReference>
<evidence type="ECO:0000313" key="9">
    <source>
        <dbReference type="EMBL" id="AUW94625.1"/>
    </source>
</evidence>
<dbReference type="CDD" id="cd00614">
    <property type="entry name" value="CGS_like"/>
    <property type="match status" value="1"/>
</dbReference>
<gene>
    <name evidence="9" type="ORF">BXT84_12285</name>
</gene>
<dbReference type="Pfam" id="PF01053">
    <property type="entry name" value="Cys_Met_Meta_PP"/>
    <property type="match status" value="1"/>
</dbReference>
<dbReference type="Proteomes" id="UP000325292">
    <property type="component" value="Chromosome"/>
</dbReference>
<accession>A0ABM6RT57</accession>
<keyword evidence="6" id="KW-0486">Methionine biosynthesis</keyword>
<protein>
    <recommendedName>
        <fullName evidence="3">cysteine-S-conjugate beta-lyase</fullName>
        <ecNumber evidence="3">4.4.1.13</ecNumber>
    </recommendedName>
</protein>
<reference evidence="9 10" key="1">
    <citation type="journal article" date="2019" name="Sci. Rep.">
        <title>Sulfobacillus thermotolerans: new insights into resistance and metabolic capacities of acidophilic chemolithotrophs.</title>
        <authorList>
            <person name="Panyushkina A.E."/>
            <person name="Babenko V.V."/>
            <person name="Nikitina A.S."/>
            <person name="Selezneva O.V."/>
            <person name="Tsaplina I.A."/>
            <person name="Letarova M.A."/>
            <person name="Kostryukova E.S."/>
            <person name="Letarov A.V."/>
        </authorList>
    </citation>
    <scope>NUCLEOTIDE SEQUENCE [LARGE SCALE GENOMIC DNA]</scope>
    <source>
        <strain evidence="9 10">Kr1</strain>
    </source>
</reference>
<name>A0ABM6RT57_9FIRM</name>
<evidence type="ECO:0000256" key="7">
    <source>
        <dbReference type="ARBA" id="ARBA00023239"/>
    </source>
</evidence>
<dbReference type="Gene3D" id="3.40.640.10">
    <property type="entry name" value="Type I PLP-dependent aspartate aminotransferase-like (Major domain)"/>
    <property type="match status" value="1"/>
</dbReference>
<keyword evidence="5 8" id="KW-0663">Pyridoxal phosphate</keyword>
<evidence type="ECO:0000256" key="6">
    <source>
        <dbReference type="ARBA" id="ARBA00023167"/>
    </source>
</evidence>
<keyword evidence="7" id="KW-0456">Lyase</keyword>
<evidence type="ECO:0000256" key="5">
    <source>
        <dbReference type="ARBA" id="ARBA00022898"/>
    </source>
</evidence>
<evidence type="ECO:0000256" key="4">
    <source>
        <dbReference type="ARBA" id="ARBA00022605"/>
    </source>
</evidence>
<comment type="cofactor">
    <cofactor evidence="1 8">
        <name>pyridoxal 5'-phosphate</name>
        <dbReference type="ChEBI" id="CHEBI:597326"/>
    </cofactor>
</comment>
<dbReference type="EC" id="4.4.1.13" evidence="3"/>
<evidence type="ECO:0000313" key="10">
    <source>
        <dbReference type="Proteomes" id="UP000325292"/>
    </source>
</evidence>
<organism evidence="9 10">
    <name type="scientific">Sulfobacillus thermotolerans</name>
    <dbReference type="NCBI Taxonomy" id="338644"/>
    <lineage>
        <taxon>Bacteria</taxon>
        <taxon>Bacillati</taxon>
        <taxon>Bacillota</taxon>
        <taxon>Clostridia</taxon>
        <taxon>Eubacteriales</taxon>
        <taxon>Clostridiales Family XVII. Incertae Sedis</taxon>
        <taxon>Sulfobacillus</taxon>
    </lineage>
</organism>
<evidence type="ECO:0000256" key="3">
    <source>
        <dbReference type="ARBA" id="ARBA00012224"/>
    </source>
</evidence>
<dbReference type="SUPFAM" id="SSF53383">
    <property type="entry name" value="PLP-dependent transferases"/>
    <property type="match status" value="1"/>
</dbReference>
<dbReference type="InterPro" id="IPR015421">
    <property type="entry name" value="PyrdxlP-dep_Trfase_major"/>
</dbReference>